<gene>
    <name evidence="3" type="ORF">NCTC11636_02172</name>
</gene>
<feature type="region of interest" description="Disordered" evidence="1">
    <location>
        <begin position="31"/>
        <end position="199"/>
    </location>
</feature>
<dbReference type="Gene3D" id="2.160.20.10">
    <property type="entry name" value="Single-stranded right-handed beta-helix, Pectin lyase-like"/>
    <property type="match status" value="1"/>
</dbReference>
<evidence type="ECO:0000313" key="3">
    <source>
        <dbReference type="EMBL" id="VEG29683.1"/>
    </source>
</evidence>
<dbReference type="OrthoDB" id="3260138at2"/>
<evidence type="ECO:0000256" key="1">
    <source>
        <dbReference type="SAM" id="MobiDB-lite"/>
    </source>
</evidence>
<name>A0A448HJ36_9ACTO</name>
<dbReference type="InterPro" id="IPR011050">
    <property type="entry name" value="Pectin_lyase_fold/virulence"/>
</dbReference>
<dbReference type="Proteomes" id="UP000266895">
    <property type="component" value="Chromosome"/>
</dbReference>
<organism evidence="3 4">
    <name type="scientific">Actinomyces howellii</name>
    <dbReference type="NCBI Taxonomy" id="52771"/>
    <lineage>
        <taxon>Bacteria</taxon>
        <taxon>Bacillati</taxon>
        <taxon>Actinomycetota</taxon>
        <taxon>Actinomycetes</taxon>
        <taxon>Actinomycetales</taxon>
        <taxon>Actinomycetaceae</taxon>
        <taxon>Actinomyces</taxon>
    </lineage>
</organism>
<dbReference type="InterPro" id="IPR012334">
    <property type="entry name" value="Pectin_lyas_fold"/>
</dbReference>
<dbReference type="SUPFAM" id="SSF51126">
    <property type="entry name" value="Pectin lyase-like"/>
    <property type="match status" value="1"/>
</dbReference>
<reference evidence="3 4" key="1">
    <citation type="submission" date="2018-12" db="EMBL/GenBank/DDBJ databases">
        <authorList>
            <consortium name="Pathogen Informatics"/>
        </authorList>
    </citation>
    <scope>NUCLEOTIDE SEQUENCE [LARGE SCALE GENOMIC DNA]</scope>
    <source>
        <strain evidence="3 4">NCTC11636</strain>
    </source>
</reference>
<dbReference type="SMART" id="SM00710">
    <property type="entry name" value="PbH1"/>
    <property type="match status" value="9"/>
</dbReference>
<dbReference type="InterPro" id="IPR006626">
    <property type="entry name" value="PbH1"/>
</dbReference>
<dbReference type="InterPro" id="IPR022441">
    <property type="entry name" value="Para_beta_helix_rpt-2"/>
</dbReference>
<feature type="compositionally biased region" description="Polar residues" evidence="1">
    <location>
        <begin position="169"/>
        <end position="179"/>
    </location>
</feature>
<feature type="compositionally biased region" description="Low complexity" evidence="1">
    <location>
        <begin position="77"/>
        <end position="168"/>
    </location>
</feature>
<dbReference type="RefSeq" id="WP_126383121.1">
    <property type="nucleotide sequence ID" value="NZ_LR134350.1"/>
</dbReference>
<dbReference type="NCBIfam" id="TIGR03804">
    <property type="entry name" value="para_beta_helix"/>
    <property type="match status" value="1"/>
</dbReference>
<keyword evidence="4" id="KW-1185">Reference proteome</keyword>
<proteinExistence type="predicted"/>
<feature type="compositionally biased region" description="Low complexity" evidence="1">
    <location>
        <begin position="32"/>
        <end position="51"/>
    </location>
</feature>
<dbReference type="EMBL" id="LR134350">
    <property type="protein sequence ID" value="VEG29683.1"/>
    <property type="molecule type" value="Genomic_DNA"/>
</dbReference>
<dbReference type="InterPro" id="IPR007742">
    <property type="entry name" value="NosD_dom"/>
</dbReference>
<dbReference type="Pfam" id="PF05048">
    <property type="entry name" value="NosD"/>
    <property type="match status" value="1"/>
</dbReference>
<accession>A0A448HJ36</accession>
<dbReference type="PROSITE" id="PS51257">
    <property type="entry name" value="PROKAR_LIPOPROTEIN"/>
    <property type="match status" value="1"/>
</dbReference>
<protein>
    <submittedName>
        <fullName evidence="3">Parallel beta-helix repeat</fullName>
    </submittedName>
</protein>
<evidence type="ECO:0000259" key="2">
    <source>
        <dbReference type="Pfam" id="PF05048"/>
    </source>
</evidence>
<dbReference type="AlphaFoldDB" id="A0A448HJ36"/>
<dbReference type="KEGG" id="ahw:NCTC11636_02172"/>
<sequence length="673" mass="67301">MDATRHRVVSLSLIAFIPVSLTLTACLPLGGSSSAQSAQSARPSATASPTAVPVDGAQDLAPEVAATSTTGESLAVPATPAGPEAAAGQAAQAPQAGQASAAGTQETQATEGTQEPAEESAGSQGAAAGTQDAAGTGATAGQAADAAQAGQASAADTQETQATEGTQEPAGSQGASAGTQDAEGRGARNAPAVPDASVPDSEVLVVEPGADLPAAVKEAASTGRGVRLTAGASYTLTEPVVLPDTVPFLDGNGATVDVAIPGTTRSAPASALAVATGSTDTVITNLTLDLADSRYTRGIAIVSASRVTVSGVTMTGSTFRAIEVAATTGPVSDLLITGNTVTSPAGTAETKGEIVSVMLSTAFAQPDDQFASSASPIWDRYTTDGTVSPTKYEHRNISVVGNTITGGYYGLSLSGVTDSVVSNNTITDNMRNISMQNHADNNLVEDNNLSQSRSSSVHVAYGSDSNTVRGNTITSTQAVGQGLLQAYMDSDDNTFTGNSVTVSGSQPGWILYVGTDSDRVTFSGNTVTGNARKAMIGVESVWDYDSSRSGLSGANPAAYMSSKVAAATDGSLITYNGGWGPLTGTTITDNVLQPGDPKAPVIYVGAEVSAGRDGTERIVGDVTDVTLRGNTVVGQDYSEGLRTHEGSLPGVGAATITFADDSVGTYATASPTP</sequence>
<evidence type="ECO:0000313" key="4">
    <source>
        <dbReference type="Proteomes" id="UP000266895"/>
    </source>
</evidence>
<feature type="domain" description="Periplasmic copper-binding protein NosD beta helix" evidence="2">
    <location>
        <begin position="388"/>
        <end position="542"/>
    </location>
</feature>